<accession>A0A4Q1D9U1</accession>
<dbReference type="Proteomes" id="UP000290545">
    <property type="component" value="Unassembled WGS sequence"/>
</dbReference>
<keyword evidence="3" id="KW-1185">Reference proteome</keyword>
<dbReference type="SMART" id="SM00758">
    <property type="entry name" value="PA14"/>
    <property type="match status" value="1"/>
</dbReference>
<evidence type="ECO:0000259" key="1">
    <source>
        <dbReference type="PROSITE" id="PS51820"/>
    </source>
</evidence>
<dbReference type="SUPFAM" id="SSF56988">
    <property type="entry name" value="Anthrax protective antigen"/>
    <property type="match status" value="1"/>
</dbReference>
<dbReference type="Gene3D" id="3.90.182.10">
    <property type="entry name" value="Toxin - Anthrax Protective Antigen,domain 1"/>
    <property type="match status" value="1"/>
</dbReference>
<dbReference type="PROSITE" id="PS51820">
    <property type="entry name" value="PA14"/>
    <property type="match status" value="1"/>
</dbReference>
<organism evidence="2 3">
    <name type="scientific">Filimonas effusa</name>
    <dbReference type="NCBI Taxonomy" id="2508721"/>
    <lineage>
        <taxon>Bacteria</taxon>
        <taxon>Pseudomonadati</taxon>
        <taxon>Bacteroidota</taxon>
        <taxon>Chitinophagia</taxon>
        <taxon>Chitinophagales</taxon>
        <taxon>Chitinophagaceae</taxon>
        <taxon>Filimonas</taxon>
    </lineage>
</organism>
<feature type="domain" description="PA14" evidence="1">
    <location>
        <begin position="619"/>
        <end position="760"/>
    </location>
</feature>
<dbReference type="RefSeq" id="WP_129001894.1">
    <property type="nucleotide sequence ID" value="NZ_SDHZ01000001.1"/>
</dbReference>
<evidence type="ECO:0000313" key="3">
    <source>
        <dbReference type="Proteomes" id="UP000290545"/>
    </source>
</evidence>
<dbReference type="InterPro" id="IPR037524">
    <property type="entry name" value="PA14/GLEYA"/>
</dbReference>
<dbReference type="Gene3D" id="2.60.120.260">
    <property type="entry name" value="Galactose-binding domain-like"/>
    <property type="match status" value="1"/>
</dbReference>
<dbReference type="Pfam" id="PF07691">
    <property type="entry name" value="PA14"/>
    <property type="match status" value="1"/>
</dbReference>
<comment type="caution">
    <text evidence="2">The sequence shown here is derived from an EMBL/GenBank/DDBJ whole genome shotgun (WGS) entry which is preliminary data.</text>
</comment>
<dbReference type="InterPro" id="IPR011658">
    <property type="entry name" value="PA14_dom"/>
</dbReference>
<dbReference type="OrthoDB" id="9814627at2"/>
<gene>
    <name evidence="2" type="ORF">ESB13_04860</name>
</gene>
<name>A0A4Q1D9U1_9BACT</name>
<reference evidence="2 3" key="1">
    <citation type="submission" date="2019-01" db="EMBL/GenBank/DDBJ databases">
        <title>Filimonas sp. strain TTM-71.</title>
        <authorList>
            <person name="Chen W.-M."/>
        </authorList>
    </citation>
    <scope>NUCLEOTIDE SEQUENCE [LARGE SCALE GENOMIC DNA]</scope>
    <source>
        <strain evidence="2 3">TTM-71</strain>
    </source>
</reference>
<evidence type="ECO:0000313" key="2">
    <source>
        <dbReference type="EMBL" id="RXK86144.1"/>
    </source>
</evidence>
<protein>
    <recommendedName>
        <fullName evidence="1">PA14 domain-containing protein</fullName>
    </recommendedName>
</protein>
<proteinExistence type="predicted"/>
<sequence length="2490" mass="274797">MILASFGRNKRTIAFIFLFLFYAEMVLAAAEQLKAGGNFICNNTAYPMHGASSPVAANAQADARGTANLPPLPYAIETLEDGGPSQPEMQQFTSVNSSDMVDLFTGDFSYNIPLLDVGGYPVNIAYQGGGSMDQEASWVGYGWNINPGTITRNLRGLPDDFNGTTDTITKSLSIKENKTTGATVGKGVEAVGIPVDFDLNVGAFYNNYKGWGIETGLNASIPAGSKGGGSLTAGLSLTNNSQDGFTIAPTLSAKYELERGKSMEGAGSVAIGSSYNSRAGLSGLQLSTGLSLYKTVGKTAEKQVRLPIRHQFSSSLSFAYPAFTPAITMPYTSTQFSFSTKVGETKWALFANTSISGYVSEQKVEESDKRLSLPAYGYLNYQNGNNNVESVLDFNREKDIPYREKPAIPHIAIPAYTYDVFSITGEGTGGAFRAYRGDIGYVRDNYMRTRDASERFSVEGGAGKLAHAGVDLNFNRSITQTGAWRDHPLATNTAFRSSSKLFEAAYFRNPGEKSINTKAFYEAIGGDEVVVPELYQSGSFISTTGKLNKYTNQHLTGSVDLNANNAVKAKRDKRSQVISYLTAEEADKVGLARYIESKPVNSFSLSGTCAVVGDPADQGKGTGFIGEYFANKNLAGNPPFTVNGETIDKNWGKGASPDASIPSDFSARWTGRLKAPVTGTYRFRTKSDDGVRLWVNDVLVIDDWNTHGADQFKEGTPLNLVEGEVNHIRLDFFDAGKYAIVNLQWQVPGQNWLTIPLDAVFNKPLNDTFSVKDAQGREVLSKEKRINSFRKKTHISEIDVLNPDGRRYVYGIPVYNIQQKEATFSLNQSDGDAVNGTANFTPGVDNTVNNQKGNEHYFSSEEVPSYAHSFLLTGILSPDYADLTGDGISEDDQGDAIKFNYTKTAGIKNALQWRVPFEAGKVTYNEGLRTDNRDDKGNYIYGSREHWYLNSIESKNMVAAFFLDNTPRLDAMEMNEAAVKTASAKIKRLRKIVLYNKAEFLAKDTAATPVKTVYFEYSYELCPGFNKPLNDSGKLTLKKIWFSYNGNEKGRKNAYVFTYHSNNPAYNIRSYDRWGNYKSPAGNPTTGALIPNSDYPYVVQDSAMAASNVGAWALTQIKLPSGGIIKVDYESDDYAYVQNKRAMQLFKLAGLSRNANWNESAAGLYTASFAAAPSDNLYVYIDVSQAVTSEAEIRSRYLDGIDKLYFRLYVSMPGDKWGSGYEYVPCYADIDHAAGYSFSGNRIRLKLKGINKDGTPGGEYSPLAKAAIQFLRLNLPSKAFTGSEVGDDLGLAEAVRVIYSMYANVMELMASFDNLARVRGWARNIDLNRSLVRLACPTYKRLGGGARVKRITVYDSWYKMTRQKEATYGQEYNYTDVKEVDGQKIEISSGVAAYEPGVGSEENPFHLPVEYTQRVSVLAPVTIGYTEEPLGESFFPSPSVGYSRVRVRSIHTDKKRSANGVQESCFYTAYDYPTKVEWSVIDDNSKKRYKPTLPALLKIDAKHYLTVAQGFKVELNDMHGKLKSTATYAENDMEHYVTYTGNFYKTENPANTHKQLNNTVMAVNSDGTIDPEAVIGKDIELMMDSRQQQTLVYGNNVNLNVDLVPGPGAPPVIPLPSLPSIPQREETLFRSLASVKVIQRYGLIDSIVQIDKGSKVTARNLVYDSETGEVVLSSTQNEFQDPVYQFSYPSRWAYDALGLAYANIGVTLENLTITNGKITAGLNPGEEMNYLAGGDELMVYTRQKTGGADCSPEVATFPGQLKAWVVDSSLYGGAHSLYLVDADGRTVTGHNLALKVIRSGRKNIDGSVGSVSMLVNPVEKNGNVYTLRIDSTRNIINAAAVEYKGLWRVPAAKKHEWVKAPVMNENTCGCLKPFFDYLIASQRLLVKEADNVTVRTLVNEAIAAGYPVDPNSCMILRSNLDGKFYEDSSLFWSGNMVRIGRYGTFVYKANIGSCSVGLKVAEYFFEEYLNHLTSTACNSAGNVQYTLEHYEPECNNYLLTITNTLPYSPHVILVVRSFPSCNNTPGTGLNLTYFTPKDTAIMFCSHPNLSTAAGQVFWRDTLTGFDEQYSNWTLTNLTQQGTGVCPPVQDYRIPNLTLEVINCEGYRDTLVAGQCYDPITDSATNPYLYGITGNMRTSKAYTYYGDRTGVLSATGNHIRKDGTIPSFIPFWIFNDNKIVPRYDLSRWVWNAETSLYGRRGLELETKDPLGRFNSGIYGYNHSLPVAVIQNGRYRESAFEGFEDYFYSNAACNSNCVVGRHFDFSDFKSQLSDTYSHTGKYSLKINAGTNVAIAATVKPADDNSFVLNFNTKTASCTGGAVLDGIKTNQQAVLPVFSPLNASQVLISAWVREEQDCKCSTYVNNQLQVTVKRPGGDVTTVARPAGNIIEGWQRYEVVIAVPADATSAVFSFMSTGSTPLYVDDIRIHPYHANMKSFIYHPVNLRLMAELDENNYAAFYEYDDDGTLIRVKKETERGVKTIQETRSALRIEE</sequence>
<dbReference type="EMBL" id="SDHZ01000001">
    <property type="protein sequence ID" value="RXK86144.1"/>
    <property type="molecule type" value="Genomic_DNA"/>
</dbReference>